<dbReference type="InterPro" id="IPR000160">
    <property type="entry name" value="GGDEF_dom"/>
</dbReference>
<dbReference type="InterPro" id="IPR031621">
    <property type="entry name" value="HisKA_7TM"/>
</dbReference>
<feature type="domain" description="GGDEF" evidence="3">
    <location>
        <begin position="384"/>
        <end position="517"/>
    </location>
</feature>
<feature type="transmembrane region" description="Helical" evidence="1">
    <location>
        <begin position="179"/>
        <end position="201"/>
    </location>
</feature>
<name>A0A6C0P7D9_9BACL</name>
<keyword evidence="1" id="KW-0812">Transmembrane</keyword>
<dbReference type="KEGG" id="prz:GZH47_29135"/>
<keyword evidence="5" id="KW-1185">Reference proteome</keyword>
<dbReference type="Pfam" id="PF00990">
    <property type="entry name" value="GGDEF"/>
    <property type="match status" value="1"/>
</dbReference>
<reference evidence="4 5" key="1">
    <citation type="submission" date="2020-02" db="EMBL/GenBank/DDBJ databases">
        <title>Paenibacillus sp. nov., isolated from rhizosphere soil of tomato.</title>
        <authorList>
            <person name="Weon H.-Y."/>
            <person name="Lee S.A."/>
        </authorList>
    </citation>
    <scope>NUCLEOTIDE SEQUENCE [LARGE SCALE GENOMIC DNA]</scope>
    <source>
        <strain evidence="4 5">14171R-81</strain>
    </source>
</reference>
<dbReference type="PROSITE" id="PS50113">
    <property type="entry name" value="PAC"/>
    <property type="match status" value="1"/>
</dbReference>
<feature type="transmembrane region" description="Helical" evidence="1">
    <location>
        <begin position="207"/>
        <end position="232"/>
    </location>
</feature>
<dbReference type="GO" id="GO:0052621">
    <property type="term" value="F:diguanylate cyclase activity"/>
    <property type="evidence" value="ECO:0007669"/>
    <property type="project" value="TreeGrafter"/>
</dbReference>
<dbReference type="FunFam" id="3.30.70.270:FF:000001">
    <property type="entry name" value="Diguanylate cyclase domain protein"/>
    <property type="match status" value="1"/>
</dbReference>
<feature type="transmembrane region" description="Helical" evidence="1">
    <location>
        <begin position="70"/>
        <end position="91"/>
    </location>
</feature>
<organism evidence="4 5">
    <name type="scientific">Paenibacillus rhizovicinus</name>
    <dbReference type="NCBI Taxonomy" id="2704463"/>
    <lineage>
        <taxon>Bacteria</taxon>
        <taxon>Bacillati</taxon>
        <taxon>Bacillota</taxon>
        <taxon>Bacilli</taxon>
        <taxon>Bacillales</taxon>
        <taxon>Paenibacillaceae</taxon>
        <taxon>Paenibacillus</taxon>
    </lineage>
</organism>
<feature type="transmembrane region" description="Helical" evidence="1">
    <location>
        <begin position="6"/>
        <end position="27"/>
    </location>
</feature>
<evidence type="ECO:0000313" key="5">
    <source>
        <dbReference type="Proteomes" id="UP000479114"/>
    </source>
</evidence>
<keyword evidence="1" id="KW-0472">Membrane</keyword>
<sequence length="521" mass="57369">MGSSLTMYISLVATSGVFSLFLFLYAYTKRAEMPGARTFMLYMIAQSIYIFSVAFQMVSSSLDEIMRWTIIQYIGMAPSPALGLMVVLQYIGKPVTRKMGTALFVIPAVSIIMVATNGYHHLFYKAVTVRHGSSLPYTDIVIGQFYVLSGIFTFGSMLAGVIVLARRWRHTKQNYKRQLATLITGQFLPIVAAFVYLMGLIPNGMDPVPVVICITSSMYIWAIVSTQMLTIVPIAKEMIFESMDEGVVVLDNANRLIDFNGAASRMLPPLGDGMIGLSLDEAWIRMTGSAFPLGGMSGIVQGELRWSNPNGELSYYQVRASVVRGRIGEIVGNLLMLIDVTEARRLRDQLEQLAYHDGLTKLLNRTSFFQRGKRLLNDTRINGAAASVVLFDIDYFKRINDTYGHETGDFAIKHVAAVVSRQLPPEALFARYGGEEFVICLPAGRSEAGRLAEAARAALAAEPLRANGESIVITASFGVSQSAEFDGESLPMLLKNADMALYEAKRGGRNLVRLFEEAVTV</sequence>
<dbReference type="InterPro" id="IPR000014">
    <property type="entry name" value="PAS"/>
</dbReference>
<dbReference type="NCBIfam" id="TIGR00254">
    <property type="entry name" value="GGDEF"/>
    <property type="match status" value="1"/>
</dbReference>
<evidence type="ECO:0000256" key="1">
    <source>
        <dbReference type="SAM" id="Phobius"/>
    </source>
</evidence>
<dbReference type="PANTHER" id="PTHR45138">
    <property type="entry name" value="REGULATORY COMPONENTS OF SENSORY TRANSDUCTION SYSTEM"/>
    <property type="match status" value="1"/>
</dbReference>
<evidence type="ECO:0000313" key="4">
    <source>
        <dbReference type="EMBL" id="QHW34458.1"/>
    </source>
</evidence>
<dbReference type="EMBL" id="CP048286">
    <property type="protein sequence ID" value="QHW34458.1"/>
    <property type="molecule type" value="Genomic_DNA"/>
</dbReference>
<dbReference type="Pfam" id="PF13188">
    <property type="entry name" value="PAS_8"/>
    <property type="match status" value="1"/>
</dbReference>
<evidence type="ECO:0000259" key="3">
    <source>
        <dbReference type="PROSITE" id="PS50887"/>
    </source>
</evidence>
<gene>
    <name evidence="4" type="ORF">GZH47_29135</name>
</gene>
<feature type="domain" description="PAC" evidence="2">
    <location>
        <begin position="300"/>
        <end position="352"/>
    </location>
</feature>
<dbReference type="AlphaFoldDB" id="A0A6C0P7D9"/>
<dbReference type="InterPro" id="IPR050469">
    <property type="entry name" value="Diguanylate_Cyclase"/>
</dbReference>
<feature type="transmembrane region" description="Helical" evidence="1">
    <location>
        <begin position="103"/>
        <end position="124"/>
    </location>
</feature>
<dbReference type="PROSITE" id="PS50887">
    <property type="entry name" value="GGDEF"/>
    <property type="match status" value="1"/>
</dbReference>
<dbReference type="SUPFAM" id="SSF55073">
    <property type="entry name" value="Nucleotide cyclase"/>
    <property type="match status" value="1"/>
</dbReference>
<dbReference type="RefSeq" id="WP_162644524.1">
    <property type="nucleotide sequence ID" value="NZ_CP048286.1"/>
</dbReference>
<dbReference type="Gene3D" id="3.30.70.270">
    <property type="match status" value="1"/>
</dbReference>
<dbReference type="InterPro" id="IPR043128">
    <property type="entry name" value="Rev_trsase/Diguanyl_cyclase"/>
</dbReference>
<accession>A0A6C0P7D9</accession>
<dbReference type="InterPro" id="IPR035965">
    <property type="entry name" value="PAS-like_dom_sf"/>
</dbReference>
<dbReference type="InterPro" id="IPR000700">
    <property type="entry name" value="PAS-assoc_C"/>
</dbReference>
<protein>
    <submittedName>
        <fullName evidence="4">Diguanylate cyclase</fullName>
    </submittedName>
</protein>
<dbReference type="Proteomes" id="UP000479114">
    <property type="component" value="Chromosome"/>
</dbReference>
<dbReference type="CDD" id="cd01949">
    <property type="entry name" value="GGDEF"/>
    <property type="match status" value="1"/>
</dbReference>
<dbReference type="InterPro" id="IPR029787">
    <property type="entry name" value="Nucleotide_cyclase"/>
</dbReference>
<dbReference type="SUPFAM" id="SSF55785">
    <property type="entry name" value="PYP-like sensor domain (PAS domain)"/>
    <property type="match status" value="1"/>
</dbReference>
<feature type="transmembrane region" description="Helical" evidence="1">
    <location>
        <begin position="144"/>
        <end position="167"/>
    </location>
</feature>
<dbReference type="SMART" id="SM00267">
    <property type="entry name" value="GGDEF"/>
    <property type="match status" value="1"/>
</dbReference>
<feature type="transmembrane region" description="Helical" evidence="1">
    <location>
        <begin position="39"/>
        <end position="58"/>
    </location>
</feature>
<dbReference type="Pfam" id="PF16927">
    <property type="entry name" value="HisKA_7TM"/>
    <property type="match status" value="1"/>
</dbReference>
<evidence type="ECO:0000259" key="2">
    <source>
        <dbReference type="PROSITE" id="PS50113"/>
    </source>
</evidence>
<dbReference type="Gene3D" id="3.30.450.20">
    <property type="entry name" value="PAS domain"/>
    <property type="match status" value="1"/>
</dbReference>
<proteinExistence type="predicted"/>
<keyword evidence="1" id="KW-1133">Transmembrane helix</keyword>
<dbReference type="PANTHER" id="PTHR45138:SF9">
    <property type="entry name" value="DIGUANYLATE CYCLASE DGCM-RELATED"/>
    <property type="match status" value="1"/>
</dbReference>